<gene>
    <name evidence="1" type="ORF">FH972_022029</name>
</gene>
<comment type="caution">
    <text evidence="1">The sequence shown here is derived from an EMBL/GenBank/DDBJ whole genome shotgun (WGS) entry which is preliminary data.</text>
</comment>
<sequence>MTGAGSDAATAWPRFSKGRRHVLQLSTGCAAAPWAQRAENERAALAILRDAVPRISGVDVHPPGDYLPNFMLPSLDAAAVFGANWEKVRRVKGRYDPLGKLYGGIAIPPLL</sequence>
<evidence type="ECO:0000313" key="2">
    <source>
        <dbReference type="Proteomes" id="UP000327013"/>
    </source>
</evidence>
<dbReference type="EMBL" id="VIBQ01000010">
    <property type="protein sequence ID" value="KAB8339093.1"/>
    <property type="molecule type" value="Genomic_DNA"/>
</dbReference>
<dbReference type="OrthoDB" id="415825at2759"/>
<dbReference type="Proteomes" id="UP000327013">
    <property type="component" value="Unassembled WGS sequence"/>
</dbReference>
<name>A0A5N6KRK4_9ROSI</name>
<dbReference type="AlphaFoldDB" id="A0A5N6KRK4"/>
<evidence type="ECO:0000313" key="1">
    <source>
        <dbReference type="EMBL" id="KAB8339093.1"/>
    </source>
</evidence>
<organism evidence="1 2">
    <name type="scientific">Carpinus fangiana</name>
    <dbReference type="NCBI Taxonomy" id="176857"/>
    <lineage>
        <taxon>Eukaryota</taxon>
        <taxon>Viridiplantae</taxon>
        <taxon>Streptophyta</taxon>
        <taxon>Embryophyta</taxon>
        <taxon>Tracheophyta</taxon>
        <taxon>Spermatophyta</taxon>
        <taxon>Magnoliopsida</taxon>
        <taxon>eudicotyledons</taxon>
        <taxon>Gunneridae</taxon>
        <taxon>Pentapetalae</taxon>
        <taxon>rosids</taxon>
        <taxon>fabids</taxon>
        <taxon>Fagales</taxon>
        <taxon>Betulaceae</taxon>
        <taxon>Carpinus</taxon>
    </lineage>
</organism>
<evidence type="ECO:0008006" key="3">
    <source>
        <dbReference type="Google" id="ProtNLM"/>
    </source>
</evidence>
<accession>A0A5N6KRK4</accession>
<keyword evidence="2" id="KW-1185">Reference proteome</keyword>
<reference evidence="1 2" key="1">
    <citation type="submission" date="2019-06" db="EMBL/GenBank/DDBJ databases">
        <title>A chromosomal-level reference genome of Carpinus fangiana (Coryloideae, Betulaceae).</title>
        <authorList>
            <person name="Yang X."/>
            <person name="Wang Z."/>
            <person name="Zhang L."/>
            <person name="Hao G."/>
            <person name="Liu J."/>
            <person name="Yang Y."/>
        </authorList>
    </citation>
    <scope>NUCLEOTIDE SEQUENCE [LARGE SCALE GENOMIC DNA]</scope>
    <source>
        <strain evidence="1">Cfa_2016G</strain>
        <tissue evidence="1">Leaf</tissue>
    </source>
</reference>
<proteinExistence type="predicted"/>
<protein>
    <recommendedName>
        <fullName evidence="3">Berberine/berberine-like domain-containing protein</fullName>
    </recommendedName>
</protein>